<dbReference type="EMBL" id="VFOS01000001">
    <property type="protein sequence ID" value="TQL65064.1"/>
    <property type="molecule type" value="Genomic_DNA"/>
</dbReference>
<dbReference type="Gene3D" id="3.40.250.10">
    <property type="entry name" value="Rhodanese-like domain"/>
    <property type="match status" value="1"/>
</dbReference>
<dbReference type="SMART" id="SM00450">
    <property type="entry name" value="RHOD"/>
    <property type="match status" value="1"/>
</dbReference>
<accession>A0A542ZXH7</accession>
<dbReference type="InterPro" id="IPR020936">
    <property type="entry name" value="TrhO"/>
</dbReference>
<feature type="domain" description="Rhodanese" evidence="2">
    <location>
        <begin position="140"/>
        <end position="235"/>
    </location>
</feature>
<comment type="catalytic activity">
    <reaction evidence="1">
        <text>uridine(34) in tRNA + AH2 + O2 = 5-hydroxyuridine(34) in tRNA + A + H2O</text>
        <dbReference type="Rhea" id="RHEA:64224"/>
        <dbReference type="Rhea" id="RHEA-COMP:11727"/>
        <dbReference type="Rhea" id="RHEA-COMP:13381"/>
        <dbReference type="ChEBI" id="CHEBI:13193"/>
        <dbReference type="ChEBI" id="CHEBI:15377"/>
        <dbReference type="ChEBI" id="CHEBI:15379"/>
        <dbReference type="ChEBI" id="CHEBI:17499"/>
        <dbReference type="ChEBI" id="CHEBI:65315"/>
        <dbReference type="ChEBI" id="CHEBI:136877"/>
    </reaction>
</comment>
<dbReference type="InterPro" id="IPR001763">
    <property type="entry name" value="Rhodanese-like_dom"/>
</dbReference>
<dbReference type="HAMAP" id="MF_00469">
    <property type="entry name" value="TrhO"/>
    <property type="match status" value="1"/>
</dbReference>
<dbReference type="GO" id="GO:0006400">
    <property type="term" value="P:tRNA modification"/>
    <property type="evidence" value="ECO:0007669"/>
    <property type="project" value="UniProtKB-UniRule"/>
</dbReference>
<keyword evidence="1" id="KW-0560">Oxidoreductase</keyword>
<dbReference type="GO" id="GO:0016705">
    <property type="term" value="F:oxidoreductase activity, acting on paired donors, with incorporation or reduction of molecular oxygen"/>
    <property type="evidence" value="ECO:0007669"/>
    <property type="project" value="UniProtKB-UniRule"/>
</dbReference>
<keyword evidence="1" id="KW-0819">tRNA processing</keyword>
<dbReference type="InterPro" id="IPR036873">
    <property type="entry name" value="Rhodanese-like_dom_sf"/>
</dbReference>
<dbReference type="Pfam" id="PF00581">
    <property type="entry name" value="Rhodanese"/>
    <property type="match status" value="1"/>
</dbReference>
<dbReference type="Pfam" id="PF12368">
    <property type="entry name" value="Rhodanese_C"/>
    <property type="match status" value="1"/>
</dbReference>
<dbReference type="PANTHER" id="PTHR43268">
    <property type="entry name" value="THIOSULFATE SULFURTRANSFERASE/RHODANESE-LIKE DOMAIN-CONTAINING PROTEIN 2"/>
    <property type="match status" value="1"/>
</dbReference>
<name>A0A542ZXH7_RARFA</name>
<evidence type="ECO:0000259" key="2">
    <source>
        <dbReference type="PROSITE" id="PS50206"/>
    </source>
</evidence>
<dbReference type="InterPro" id="IPR040503">
    <property type="entry name" value="TRHO_N"/>
</dbReference>
<evidence type="ECO:0000256" key="1">
    <source>
        <dbReference type="HAMAP-Rule" id="MF_00469"/>
    </source>
</evidence>
<dbReference type="NCBIfam" id="NF001134">
    <property type="entry name" value="PRK00142.1-2"/>
    <property type="match status" value="1"/>
</dbReference>
<reference evidence="3 4" key="1">
    <citation type="submission" date="2019-06" db="EMBL/GenBank/DDBJ databases">
        <title>Sequencing the genomes of 1000 actinobacteria strains.</title>
        <authorList>
            <person name="Klenk H.-P."/>
        </authorList>
    </citation>
    <scope>NUCLEOTIDE SEQUENCE [LARGE SCALE GENOMIC DNA]</scope>
    <source>
        <strain evidence="3 4">DSM 4813</strain>
    </source>
</reference>
<evidence type="ECO:0000313" key="4">
    <source>
        <dbReference type="Proteomes" id="UP000315389"/>
    </source>
</evidence>
<dbReference type="AlphaFoldDB" id="A0A542ZXH7"/>
<evidence type="ECO:0000313" key="3">
    <source>
        <dbReference type="EMBL" id="TQL65064.1"/>
    </source>
</evidence>
<dbReference type="InterPro" id="IPR022111">
    <property type="entry name" value="Rhodanese_C"/>
</dbReference>
<proteinExistence type="inferred from homology"/>
<dbReference type="SUPFAM" id="SSF52821">
    <property type="entry name" value="Rhodanese/Cell cycle control phosphatase"/>
    <property type="match status" value="1"/>
</dbReference>
<comment type="function">
    <text evidence="1">Catalyzes oxygen-dependent 5-hydroxyuridine (ho5U) modification at position 34 in tRNAs.</text>
</comment>
<comment type="similarity">
    <text evidence="1">Belongs to the TrhO family.</text>
</comment>
<protein>
    <recommendedName>
        <fullName evidence="1">tRNA uridine(34) hydroxylase</fullName>
        <ecNumber evidence="1">1.14.-.-</ecNumber>
    </recommendedName>
    <alternativeName>
        <fullName evidence="1">tRNA hydroxylation protein O</fullName>
    </alternativeName>
</protein>
<sequence>MMSSPRNLVVMATHRIILFYGFTPIADPFAVKLWQRELAQRWNLTGRIIVAPTGINATLGGTVEALKRYVKSTKEYPGLGKIDVKWSAGTGDDFPRLSVKQRPELVAFGAPDEVSVTTDGVVGGGKHLAPQEVNDLVATRGEDVVFFDGRNAFEAQTGRFRGAIVPDAATTHDFITELESGKYDDLKGKAVVTYCTGGVRCEILSVLMKNRGFGEVYQIDGGIVRYGEAFGSTGLWEGSLYVFDGRGSLEFDAGSTSLGACELCAATTDRFLNCADAACTTQRLACEDCVPGQAFSDRCPACSTAREAWLPRTEKTSV</sequence>
<dbReference type="PROSITE" id="PS50206">
    <property type="entry name" value="RHODANESE_3"/>
    <property type="match status" value="1"/>
</dbReference>
<gene>
    <name evidence="1" type="primary">trhO</name>
    <name evidence="3" type="ORF">FB461_1597</name>
</gene>
<dbReference type="Gene3D" id="3.30.70.100">
    <property type="match status" value="1"/>
</dbReference>
<organism evidence="3 4">
    <name type="scientific">Rarobacter faecitabidus</name>
    <dbReference type="NCBI Taxonomy" id="13243"/>
    <lineage>
        <taxon>Bacteria</taxon>
        <taxon>Bacillati</taxon>
        <taxon>Actinomycetota</taxon>
        <taxon>Actinomycetes</taxon>
        <taxon>Micrococcales</taxon>
        <taxon>Rarobacteraceae</taxon>
        <taxon>Rarobacter</taxon>
    </lineage>
</organism>
<dbReference type="EC" id="1.14.-.-" evidence="1"/>
<comment type="caution">
    <text evidence="3">The sequence shown here is derived from an EMBL/GenBank/DDBJ whole genome shotgun (WGS) entry which is preliminary data.</text>
</comment>
<dbReference type="Pfam" id="PF17773">
    <property type="entry name" value="UPF0176_N"/>
    <property type="match status" value="1"/>
</dbReference>
<dbReference type="Proteomes" id="UP000315389">
    <property type="component" value="Unassembled WGS sequence"/>
</dbReference>
<keyword evidence="4" id="KW-1185">Reference proteome</keyword>
<dbReference type="PANTHER" id="PTHR43268:SF6">
    <property type="entry name" value="THIOSULFATE SULFURTRANSFERASE_RHODANESE-LIKE DOMAIN-CONTAINING PROTEIN 2"/>
    <property type="match status" value="1"/>
</dbReference>
<dbReference type="CDD" id="cd01518">
    <property type="entry name" value="RHOD_YceA"/>
    <property type="match status" value="1"/>
</dbReference>